<sequence length="67" mass="7484">MSRVTDPMLRQHTDSLDLHLRQCRNLSDLRLRLLCSLEAMDAAISERVFTTVVLGSTLMAAVLSLVV</sequence>
<reference evidence="1 2" key="1">
    <citation type="journal article" date="2007" name="Int. J. Syst. Evol. Microbiol.">
        <title>Description of Pelomonas aquatica sp. nov. and Pelomonas puraquae sp. nov., isolated from industrial and haemodialysis water.</title>
        <authorList>
            <person name="Gomila M."/>
            <person name="Bowien B."/>
            <person name="Falsen E."/>
            <person name="Moore E.R."/>
            <person name="Lalucat J."/>
        </authorList>
    </citation>
    <scope>NUCLEOTIDE SEQUENCE [LARGE SCALE GENOMIC DNA]</scope>
    <source>
        <strain evidence="1 2">CCUG 52769</strain>
    </source>
</reference>
<proteinExistence type="predicted"/>
<dbReference type="EMBL" id="NISI01000005">
    <property type="protein sequence ID" value="OWR03595.1"/>
    <property type="molecule type" value="Genomic_DNA"/>
</dbReference>
<name>A0A254N6G7_9BURK</name>
<accession>A0A254N6G7</accession>
<protein>
    <submittedName>
        <fullName evidence="1">Uncharacterized protein</fullName>
    </submittedName>
</protein>
<dbReference type="AlphaFoldDB" id="A0A254N6G7"/>
<dbReference type="OrthoDB" id="8911130at2"/>
<keyword evidence="2" id="KW-1185">Reference proteome</keyword>
<dbReference type="Proteomes" id="UP000197446">
    <property type="component" value="Unassembled WGS sequence"/>
</dbReference>
<comment type="caution">
    <text evidence="1">The sequence shown here is derived from an EMBL/GenBank/DDBJ whole genome shotgun (WGS) entry which is preliminary data.</text>
</comment>
<organism evidence="1 2">
    <name type="scientific">Roseateles puraquae</name>
    <dbReference type="NCBI Taxonomy" id="431059"/>
    <lineage>
        <taxon>Bacteria</taxon>
        <taxon>Pseudomonadati</taxon>
        <taxon>Pseudomonadota</taxon>
        <taxon>Betaproteobacteria</taxon>
        <taxon>Burkholderiales</taxon>
        <taxon>Sphaerotilaceae</taxon>
        <taxon>Roseateles</taxon>
    </lineage>
</organism>
<gene>
    <name evidence="1" type="ORF">CDO81_13980</name>
</gene>
<evidence type="ECO:0000313" key="2">
    <source>
        <dbReference type="Proteomes" id="UP000197446"/>
    </source>
</evidence>
<dbReference type="RefSeq" id="WP_088483831.1">
    <property type="nucleotide sequence ID" value="NZ_NISI01000005.1"/>
</dbReference>
<evidence type="ECO:0000313" key="1">
    <source>
        <dbReference type="EMBL" id="OWR03595.1"/>
    </source>
</evidence>